<dbReference type="CDD" id="cd17474">
    <property type="entry name" value="MFS_YfmO_like"/>
    <property type="match status" value="1"/>
</dbReference>
<feature type="transmembrane region" description="Helical" evidence="8">
    <location>
        <begin position="293"/>
        <end position="311"/>
    </location>
</feature>
<dbReference type="Gene3D" id="1.20.1250.20">
    <property type="entry name" value="MFS general substrate transporter like domains"/>
    <property type="match status" value="1"/>
</dbReference>
<organism evidence="10 11">
    <name type="scientific">Paenibacillus aestuarii</name>
    <dbReference type="NCBI Taxonomy" id="516965"/>
    <lineage>
        <taxon>Bacteria</taxon>
        <taxon>Bacillati</taxon>
        <taxon>Bacillota</taxon>
        <taxon>Bacilli</taxon>
        <taxon>Bacillales</taxon>
        <taxon>Paenibacillaceae</taxon>
        <taxon>Paenibacillus</taxon>
    </lineage>
</organism>
<feature type="transmembrane region" description="Helical" evidence="8">
    <location>
        <begin position="80"/>
        <end position="99"/>
    </location>
</feature>
<gene>
    <name evidence="10" type="ORF">ACFPOG_26255</name>
</gene>
<dbReference type="PROSITE" id="PS50850">
    <property type="entry name" value="MFS"/>
    <property type="match status" value="1"/>
</dbReference>
<evidence type="ECO:0000256" key="6">
    <source>
        <dbReference type="ARBA" id="ARBA00023136"/>
    </source>
</evidence>
<evidence type="ECO:0000313" key="10">
    <source>
        <dbReference type="EMBL" id="MFC5451708.1"/>
    </source>
</evidence>
<proteinExistence type="predicted"/>
<dbReference type="PANTHER" id="PTHR43124:SF3">
    <property type="entry name" value="CHLORAMPHENICOL EFFLUX PUMP RV0191"/>
    <property type="match status" value="1"/>
</dbReference>
<feature type="transmembrane region" description="Helical" evidence="8">
    <location>
        <begin position="345"/>
        <end position="364"/>
    </location>
</feature>
<dbReference type="PANTHER" id="PTHR43124">
    <property type="entry name" value="PURINE EFFLUX PUMP PBUE"/>
    <property type="match status" value="1"/>
</dbReference>
<evidence type="ECO:0000256" key="3">
    <source>
        <dbReference type="ARBA" id="ARBA00022475"/>
    </source>
</evidence>
<comment type="subcellular location">
    <subcellularLocation>
        <location evidence="1">Cell membrane</location>
        <topology evidence="1">Multi-pass membrane protein</topology>
    </subcellularLocation>
</comment>
<dbReference type="SUPFAM" id="SSF103473">
    <property type="entry name" value="MFS general substrate transporter"/>
    <property type="match status" value="1"/>
</dbReference>
<feature type="transmembrane region" description="Helical" evidence="8">
    <location>
        <begin position="197"/>
        <end position="222"/>
    </location>
</feature>
<feature type="transmembrane region" description="Helical" evidence="8">
    <location>
        <begin position="320"/>
        <end position="339"/>
    </location>
</feature>
<dbReference type="Pfam" id="PF07690">
    <property type="entry name" value="MFS_1"/>
    <property type="match status" value="2"/>
</dbReference>
<feature type="transmembrane region" description="Helical" evidence="8">
    <location>
        <begin position="251"/>
        <end position="273"/>
    </location>
</feature>
<dbReference type="PRINTS" id="PR01035">
    <property type="entry name" value="TCRTETA"/>
</dbReference>
<dbReference type="InterPro" id="IPR011701">
    <property type="entry name" value="MFS"/>
</dbReference>
<evidence type="ECO:0000256" key="7">
    <source>
        <dbReference type="SAM" id="MobiDB-lite"/>
    </source>
</evidence>
<dbReference type="EMBL" id="JBHSMJ010000040">
    <property type="protein sequence ID" value="MFC5451708.1"/>
    <property type="molecule type" value="Genomic_DNA"/>
</dbReference>
<feature type="region of interest" description="Disordered" evidence="7">
    <location>
        <begin position="1"/>
        <end position="38"/>
    </location>
</feature>
<evidence type="ECO:0000256" key="1">
    <source>
        <dbReference type="ARBA" id="ARBA00004651"/>
    </source>
</evidence>
<dbReference type="InterPro" id="IPR020846">
    <property type="entry name" value="MFS_dom"/>
</dbReference>
<keyword evidence="4 8" id="KW-0812">Transmembrane</keyword>
<reference evidence="11" key="1">
    <citation type="journal article" date="2019" name="Int. J. Syst. Evol. Microbiol.">
        <title>The Global Catalogue of Microorganisms (GCM) 10K type strain sequencing project: providing services to taxonomists for standard genome sequencing and annotation.</title>
        <authorList>
            <consortium name="The Broad Institute Genomics Platform"/>
            <consortium name="The Broad Institute Genome Sequencing Center for Infectious Disease"/>
            <person name="Wu L."/>
            <person name="Ma J."/>
        </authorList>
    </citation>
    <scope>NUCLEOTIDE SEQUENCE [LARGE SCALE GENOMIC DNA]</scope>
    <source>
        <strain evidence="11">KACC 11904</strain>
    </source>
</reference>
<dbReference type="InterPro" id="IPR050189">
    <property type="entry name" value="MFS_Efflux_Transporters"/>
</dbReference>
<protein>
    <submittedName>
        <fullName evidence="10">MFS transporter</fullName>
    </submittedName>
</protein>
<feature type="transmembrane region" description="Helical" evidence="8">
    <location>
        <begin position="44"/>
        <end position="68"/>
    </location>
</feature>
<feature type="domain" description="Major facilitator superfamily (MFS) profile" evidence="9">
    <location>
        <begin position="46"/>
        <end position="433"/>
    </location>
</feature>
<evidence type="ECO:0000256" key="4">
    <source>
        <dbReference type="ARBA" id="ARBA00022692"/>
    </source>
</evidence>
<feature type="compositionally biased region" description="Basic residues" evidence="7">
    <location>
        <begin position="1"/>
        <end position="10"/>
    </location>
</feature>
<keyword evidence="5 8" id="KW-1133">Transmembrane helix</keyword>
<feature type="transmembrane region" description="Helical" evidence="8">
    <location>
        <begin position="111"/>
        <end position="133"/>
    </location>
</feature>
<dbReference type="RefSeq" id="WP_270880080.1">
    <property type="nucleotide sequence ID" value="NZ_JAQFVF010000027.1"/>
</dbReference>
<evidence type="ECO:0000259" key="9">
    <source>
        <dbReference type="PROSITE" id="PS50850"/>
    </source>
</evidence>
<sequence length="436" mass="47419">MEKTKSRRRLQIVFESEVPDEQPQRQQSKNKADSKQEEGTKGHLWTFIAIATIPMVLVLGNSMLVPILPDMQERMGISRFQSSLVITLFSITAGLIIPISGYLSDRFSRKAVIIPSLIIYGAAGVLAGFGAIWNSYTILIISRAIQGLGAAGTAPIAMALVGDLYKGGTESKALGLIEASNGSGKVLSPILGSLLALLVWFAPFFAFPVFCLLALLAVIFIIKEPKKQKEPQALKAYISQIGTILKEKGRWLITSFFAGSLALFILFGVLFYLSQILEKEPYNIDGVKKGLVLAIPLLGQVITAYTTGALIKKNGTLMRWLMNIGLILMTVALGLTIFLSNNLYIFIGLLTLSGIGTGLLLPCLNTMITGSVEREQRGMITSLYNSLRFIGVAFGPPLFGWLMNISHKAIFITVSSLSLITLALVFFLIKPQGKVN</sequence>
<name>A0ABW0KE65_9BACL</name>
<feature type="transmembrane region" description="Helical" evidence="8">
    <location>
        <begin position="385"/>
        <end position="403"/>
    </location>
</feature>
<evidence type="ECO:0000256" key="2">
    <source>
        <dbReference type="ARBA" id="ARBA00022448"/>
    </source>
</evidence>
<evidence type="ECO:0000313" key="11">
    <source>
        <dbReference type="Proteomes" id="UP001596044"/>
    </source>
</evidence>
<keyword evidence="11" id="KW-1185">Reference proteome</keyword>
<dbReference type="InterPro" id="IPR036259">
    <property type="entry name" value="MFS_trans_sf"/>
</dbReference>
<evidence type="ECO:0000256" key="5">
    <source>
        <dbReference type="ARBA" id="ARBA00022989"/>
    </source>
</evidence>
<accession>A0ABW0KE65</accession>
<feature type="transmembrane region" description="Helical" evidence="8">
    <location>
        <begin position="409"/>
        <end position="429"/>
    </location>
</feature>
<keyword evidence="3" id="KW-1003">Cell membrane</keyword>
<comment type="caution">
    <text evidence="10">The sequence shown here is derived from an EMBL/GenBank/DDBJ whole genome shotgun (WGS) entry which is preliminary data.</text>
</comment>
<dbReference type="Proteomes" id="UP001596044">
    <property type="component" value="Unassembled WGS sequence"/>
</dbReference>
<keyword evidence="2" id="KW-0813">Transport</keyword>
<evidence type="ECO:0000256" key="8">
    <source>
        <dbReference type="SAM" id="Phobius"/>
    </source>
</evidence>
<dbReference type="InterPro" id="IPR001958">
    <property type="entry name" value="Tet-R_TetA/multi-R_MdtG-like"/>
</dbReference>
<keyword evidence="6 8" id="KW-0472">Membrane</keyword>